<evidence type="ECO:0000256" key="7">
    <source>
        <dbReference type="SAM" id="SignalP"/>
    </source>
</evidence>
<dbReference type="InterPro" id="IPR050553">
    <property type="entry name" value="Thioredoxin_ResA/DsbE_sf"/>
</dbReference>
<dbReference type="InterPro" id="IPR013766">
    <property type="entry name" value="Thioredoxin_domain"/>
</dbReference>
<dbReference type="InterPro" id="IPR036249">
    <property type="entry name" value="Thioredoxin-like_sf"/>
</dbReference>
<dbReference type="PROSITE" id="PS51257">
    <property type="entry name" value="PROKAR_LIPOPROTEIN"/>
    <property type="match status" value="1"/>
</dbReference>
<dbReference type="CDD" id="cd02966">
    <property type="entry name" value="TlpA_like_family"/>
    <property type="match status" value="1"/>
</dbReference>
<evidence type="ECO:0000256" key="3">
    <source>
        <dbReference type="ARBA" id="ARBA00022968"/>
    </source>
</evidence>
<dbReference type="GO" id="GO:0030313">
    <property type="term" value="C:cell envelope"/>
    <property type="evidence" value="ECO:0007669"/>
    <property type="project" value="UniProtKB-SubCell"/>
</dbReference>
<dbReference type="PANTHER" id="PTHR42852">
    <property type="entry name" value="THIOL:DISULFIDE INTERCHANGE PROTEIN DSBE"/>
    <property type="match status" value="1"/>
</dbReference>
<protein>
    <submittedName>
        <fullName evidence="9">Redoxin</fullName>
    </submittedName>
</protein>
<feature type="domain" description="Thioredoxin" evidence="8">
    <location>
        <begin position="57"/>
        <end position="199"/>
    </location>
</feature>
<dbReference type="Proteomes" id="UP000050867">
    <property type="component" value="Unassembled WGS sequence"/>
</dbReference>
<dbReference type="OrthoDB" id="9796554at2"/>
<comment type="caution">
    <text evidence="9">The sequence shown here is derived from an EMBL/GenBank/DDBJ whole genome shotgun (WGS) entry which is preliminary data.</text>
</comment>
<keyword evidence="3" id="KW-0812">Transmembrane</keyword>
<dbReference type="SUPFAM" id="SSF52833">
    <property type="entry name" value="Thioredoxin-like"/>
    <property type="match status" value="1"/>
</dbReference>
<feature type="chain" id="PRO_5039662658" evidence="7">
    <location>
        <begin position="30"/>
        <end position="202"/>
    </location>
</feature>
<dbReference type="PROSITE" id="PS00194">
    <property type="entry name" value="THIOREDOXIN_1"/>
    <property type="match status" value="1"/>
</dbReference>
<evidence type="ECO:0000256" key="1">
    <source>
        <dbReference type="ARBA" id="ARBA00004196"/>
    </source>
</evidence>
<dbReference type="EMBL" id="LLZU01000003">
    <property type="protein sequence ID" value="KRV50911.1"/>
    <property type="molecule type" value="Genomic_DNA"/>
</dbReference>
<dbReference type="Gene3D" id="3.40.30.10">
    <property type="entry name" value="Glutaredoxin"/>
    <property type="match status" value="1"/>
</dbReference>
<dbReference type="eggNOG" id="COG0526">
    <property type="taxonomic scope" value="Bacteria"/>
</dbReference>
<keyword evidence="5" id="KW-0676">Redox-active center</keyword>
<evidence type="ECO:0000313" key="9">
    <source>
        <dbReference type="EMBL" id="KRV50911.1"/>
    </source>
</evidence>
<evidence type="ECO:0000259" key="8">
    <source>
        <dbReference type="PROSITE" id="PS51352"/>
    </source>
</evidence>
<keyword evidence="4" id="KW-1015">Disulfide bond</keyword>
<sequence length="202" mass="21672">MSVTPARRSRAHRAVALSGAVAVAMAVVAGCSTANEASGGEGQGFVSGDVRVDQYSPGERKDAPELSGKTLQGEPLDLADYRGKVVVLNVWGSWCAPCRAEAKHLKKVSEETADQGVQFIGINTRDTNANARAFERNHEITFPSVSDRYGKLVARFRGSVPPSAIPTTLVIDRQGRIAARVLNAVSDKELRKMLTPLIAERT</sequence>
<gene>
    <name evidence="9" type="ORF">AQ490_13260</name>
</gene>
<comment type="subcellular location">
    <subcellularLocation>
        <location evidence="1">Cell envelope</location>
    </subcellularLocation>
</comment>
<dbReference type="GO" id="GO:0017004">
    <property type="term" value="P:cytochrome complex assembly"/>
    <property type="evidence" value="ECO:0007669"/>
    <property type="project" value="UniProtKB-KW"/>
</dbReference>
<keyword evidence="3" id="KW-0735">Signal-anchor</keyword>
<dbReference type="PANTHER" id="PTHR42852:SF6">
    <property type="entry name" value="THIOL:DISULFIDE INTERCHANGE PROTEIN DSBE"/>
    <property type="match status" value="1"/>
</dbReference>
<evidence type="ECO:0000256" key="6">
    <source>
        <dbReference type="SAM" id="MobiDB-lite"/>
    </source>
</evidence>
<keyword evidence="2" id="KW-0201">Cytochrome c-type biogenesis</keyword>
<keyword evidence="7" id="KW-0732">Signal</keyword>
<name>A0A0T6LYV5_WENVI</name>
<dbReference type="PROSITE" id="PS51352">
    <property type="entry name" value="THIOREDOXIN_2"/>
    <property type="match status" value="1"/>
</dbReference>
<feature type="region of interest" description="Disordered" evidence="6">
    <location>
        <begin position="37"/>
        <end position="71"/>
    </location>
</feature>
<feature type="signal peptide" evidence="7">
    <location>
        <begin position="1"/>
        <end position="29"/>
    </location>
</feature>
<dbReference type="RefSeq" id="WP_051087455.1">
    <property type="nucleotide sequence ID" value="NZ_LLZU01000003.1"/>
</dbReference>
<dbReference type="STRING" id="76728.AQ490_13260"/>
<evidence type="ECO:0000256" key="5">
    <source>
        <dbReference type="ARBA" id="ARBA00023284"/>
    </source>
</evidence>
<dbReference type="AlphaFoldDB" id="A0A0T6LYV5"/>
<keyword evidence="10" id="KW-1185">Reference proteome</keyword>
<dbReference type="InterPro" id="IPR017937">
    <property type="entry name" value="Thioredoxin_CS"/>
</dbReference>
<proteinExistence type="predicted"/>
<evidence type="ECO:0000313" key="10">
    <source>
        <dbReference type="Proteomes" id="UP000050867"/>
    </source>
</evidence>
<reference evidence="9 10" key="1">
    <citation type="submission" date="2015-10" db="EMBL/GenBank/DDBJ databases">
        <title>Draft genome sequence of pyrrolomycin-producing Streptomyces vitaminophilus.</title>
        <authorList>
            <person name="Graham D.E."/>
            <person name="Mahan K.M."/>
            <person name="Klingeman D.M."/>
            <person name="Hettich R.L."/>
            <person name="Parry R.J."/>
        </authorList>
    </citation>
    <scope>NUCLEOTIDE SEQUENCE [LARGE SCALE GENOMIC DNA]</scope>
    <source>
        <strain evidence="9 10">ATCC 31673</strain>
    </source>
</reference>
<dbReference type="GO" id="GO:0016209">
    <property type="term" value="F:antioxidant activity"/>
    <property type="evidence" value="ECO:0007669"/>
    <property type="project" value="InterPro"/>
</dbReference>
<dbReference type="InterPro" id="IPR000866">
    <property type="entry name" value="AhpC/TSA"/>
</dbReference>
<evidence type="ECO:0000256" key="4">
    <source>
        <dbReference type="ARBA" id="ARBA00023157"/>
    </source>
</evidence>
<accession>A0A0T6LYV5</accession>
<dbReference type="Pfam" id="PF00578">
    <property type="entry name" value="AhpC-TSA"/>
    <property type="match status" value="1"/>
</dbReference>
<organism evidence="9 10">
    <name type="scientific">Wenjunlia vitaminophila</name>
    <name type="common">Streptomyces vitaminophilus</name>
    <dbReference type="NCBI Taxonomy" id="76728"/>
    <lineage>
        <taxon>Bacteria</taxon>
        <taxon>Bacillati</taxon>
        <taxon>Actinomycetota</taxon>
        <taxon>Actinomycetes</taxon>
        <taxon>Kitasatosporales</taxon>
        <taxon>Streptomycetaceae</taxon>
        <taxon>Wenjunlia</taxon>
    </lineage>
</organism>
<dbReference type="GO" id="GO:0016491">
    <property type="term" value="F:oxidoreductase activity"/>
    <property type="evidence" value="ECO:0007669"/>
    <property type="project" value="InterPro"/>
</dbReference>
<evidence type="ECO:0000256" key="2">
    <source>
        <dbReference type="ARBA" id="ARBA00022748"/>
    </source>
</evidence>